<evidence type="ECO:0000313" key="2">
    <source>
        <dbReference type="Proteomes" id="UP000190897"/>
    </source>
</evidence>
<dbReference type="Proteomes" id="UP000190897">
    <property type="component" value="Unassembled WGS sequence"/>
</dbReference>
<dbReference type="AlphaFoldDB" id="A0A1T5BNV5"/>
<sequence length="167" mass="19678">MINLQKTTLTINEIEKILSFGLLSILKSLPKTHQEQISVLDIKSSKTLYDNFHKSEMIRGCDTFRYDGLTWSPFPKDHFSEFRNYKLSSKTQLKKWLFNCGIPFKNSVFLLSDGDRNAIVTTWKIVVKHSDTIFWADDSVVFDESHSWCLFYHHEGDIYFGRTFHRK</sequence>
<name>A0A1T5BNV5_9BACT</name>
<dbReference type="STRING" id="651661.SAMN05660293_00499"/>
<gene>
    <name evidence="1" type="ORF">SAMN05660293_00499</name>
</gene>
<protein>
    <submittedName>
        <fullName evidence="1">Uncharacterized protein</fullName>
    </submittedName>
</protein>
<reference evidence="2" key="1">
    <citation type="submission" date="2017-02" db="EMBL/GenBank/DDBJ databases">
        <authorList>
            <person name="Varghese N."/>
            <person name="Submissions S."/>
        </authorList>
    </citation>
    <scope>NUCLEOTIDE SEQUENCE [LARGE SCALE GENOMIC DNA]</scope>
    <source>
        <strain evidence="2">DSM 22270</strain>
    </source>
</reference>
<dbReference type="EMBL" id="FUZA01000001">
    <property type="protein sequence ID" value="SKB48954.1"/>
    <property type="molecule type" value="Genomic_DNA"/>
</dbReference>
<organism evidence="1 2">
    <name type="scientific">Dyadobacter psychrophilus</name>
    <dbReference type="NCBI Taxonomy" id="651661"/>
    <lineage>
        <taxon>Bacteria</taxon>
        <taxon>Pseudomonadati</taxon>
        <taxon>Bacteroidota</taxon>
        <taxon>Cytophagia</taxon>
        <taxon>Cytophagales</taxon>
        <taxon>Spirosomataceae</taxon>
        <taxon>Dyadobacter</taxon>
    </lineage>
</organism>
<evidence type="ECO:0000313" key="1">
    <source>
        <dbReference type="EMBL" id="SKB48954.1"/>
    </source>
</evidence>
<keyword evidence="2" id="KW-1185">Reference proteome</keyword>
<proteinExistence type="predicted"/>
<accession>A0A1T5BNV5</accession>